<protein>
    <submittedName>
        <fullName evidence="1">Uncharacterized protein</fullName>
    </submittedName>
</protein>
<dbReference type="EMBL" id="GBRH01280205">
    <property type="protein sequence ID" value="JAD17690.1"/>
    <property type="molecule type" value="Transcribed_RNA"/>
</dbReference>
<reference evidence="1" key="2">
    <citation type="journal article" date="2015" name="Data Brief">
        <title>Shoot transcriptome of the giant reed, Arundo donax.</title>
        <authorList>
            <person name="Barrero R.A."/>
            <person name="Guerrero F.D."/>
            <person name="Moolhuijzen P."/>
            <person name="Goolsby J.A."/>
            <person name="Tidwell J."/>
            <person name="Bellgard S.E."/>
            <person name="Bellgard M.I."/>
        </authorList>
    </citation>
    <scope>NUCLEOTIDE SEQUENCE</scope>
    <source>
        <tissue evidence="1">Shoot tissue taken approximately 20 cm above the soil surface</tissue>
    </source>
</reference>
<proteinExistence type="predicted"/>
<name>A0A0A8XYG8_ARUDO</name>
<reference evidence="1" key="1">
    <citation type="submission" date="2014-09" db="EMBL/GenBank/DDBJ databases">
        <authorList>
            <person name="Magalhaes I.L.F."/>
            <person name="Oliveira U."/>
            <person name="Santos F.R."/>
            <person name="Vidigal T.H.D.A."/>
            <person name="Brescovit A.D."/>
            <person name="Santos A.J."/>
        </authorList>
    </citation>
    <scope>NUCLEOTIDE SEQUENCE</scope>
    <source>
        <tissue evidence="1">Shoot tissue taken approximately 20 cm above the soil surface</tissue>
    </source>
</reference>
<sequence>MWSSLPHRSLWKRPFHRSGCRPAAYTSLPWTPTLLPLSLSLCVCVCWFKVKCKGFCNCALWLNF</sequence>
<dbReference type="AlphaFoldDB" id="A0A0A8XYG8"/>
<accession>A0A0A8XYG8</accession>
<organism evidence="1">
    <name type="scientific">Arundo donax</name>
    <name type="common">Giant reed</name>
    <name type="synonym">Donax arundinaceus</name>
    <dbReference type="NCBI Taxonomy" id="35708"/>
    <lineage>
        <taxon>Eukaryota</taxon>
        <taxon>Viridiplantae</taxon>
        <taxon>Streptophyta</taxon>
        <taxon>Embryophyta</taxon>
        <taxon>Tracheophyta</taxon>
        <taxon>Spermatophyta</taxon>
        <taxon>Magnoliopsida</taxon>
        <taxon>Liliopsida</taxon>
        <taxon>Poales</taxon>
        <taxon>Poaceae</taxon>
        <taxon>PACMAD clade</taxon>
        <taxon>Arundinoideae</taxon>
        <taxon>Arundineae</taxon>
        <taxon>Arundo</taxon>
    </lineage>
</organism>
<evidence type="ECO:0000313" key="1">
    <source>
        <dbReference type="EMBL" id="JAD17690.1"/>
    </source>
</evidence>